<keyword evidence="5" id="KW-0732">Signal</keyword>
<dbReference type="PANTHER" id="PTHR33021:SF339">
    <property type="entry name" value="OS07G0570600 PROTEIN"/>
    <property type="match status" value="1"/>
</dbReference>
<dbReference type="SUPFAM" id="SSF49503">
    <property type="entry name" value="Cupredoxins"/>
    <property type="match status" value="1"/>
</dbReference>
<dbReference type="InterPro" id="IPR039391">
    <property type="entry name" value="Phytocyanin-like"/>
</dbReference>
<reference evidence="7" key="1">
    <citation type="submission" date="2022-04" db="EMBL/GenBank/DDBJ databases">
        <title>A functionally conserved STORR gene fusion in Papaver species that diverged 16.8 million years ago.</title>
        <authorList>
            <person name="Catania T."/>
        </authorList>
    </citation>
    <scope>NUCLEOTIDE SEQUENCE</scope>
    <source>
        <strain evidence="7">S-188037</strain>
    </source>
</reference>
<dbReference type="PROSITE" id="PS51485">
    <property type="entry name" value="PHYTOCYANIN"/>
    <property type="match status" value="1"/>
</dbReference>
<dbReference type="Proteomes" id="UP001202328">
    <property type="component" value="Unassembled WGS sequence"/>
</dbReference>
<dbReference type="Gene3D" id="2.60.40.420">
    <property type="entry name" value="Cupredoxins - blue copper proteins"/>
    <property type="match status" value="1"/>
</dbReference>
<feature type="signal peptide" evidence="5">
    <location>
        <begin position="1"/>
        <end position="26"/>
    </location>
</feature>
<dbReference type="Pfam" id="PF02298">
    <property type="entry name" value="Cu_bind_like"/>
    <property type="match status" value="1"/>
</dbReference>
<accession>A0AAD4S979</accession>
<evidence type="ECO:0000256" key="3">
    <source>
        <dbReference type="ARBA" id="ARBA00023180"/>
    </source>
</evidence>
<organism evidence="7 8">
    <name type="scientific">Papaver atlanticum</name>
    <dbReference type="NCBI Taxonomy" id="357466"/>
    <lineage>
        <taxon>Eukaryota</taxon>
        <taxon>Viridiplantae</taxon>
        <taxon>Streptophyta</taxon>
        <taxon>Embryophyta</taxon>
        <taxon>Tracheophyta</taxon>
        <taxon>Spermatophyta</taxon>
        <taxon>Magnoliopsida</taxon>
        <taxon>Ranunculales</taxon>
        <taxon>Papaveraceae</taxon>
        <taxon>Papaveroideae</taxon>
        <taxon>Papaver</taxon>
    </lineage>
</organism>
<dbReference type="FunFam" id="2.60.40.420:FF:000003">
    <property type="entry name" value="Blue copper"/>
    <property type="match status" value="1"/>
</dbReference>
<feature type="domain" description="Phytocyanin" evidence="6">
    <location>
        <begin position="27"/>
        <end position="128"/>
    </location>
</feature>
<dbReference type="GO" id="GO:0009055">
    <property type="term" value="F:electron transfer activity"/>
    <property type="evidence" value="ECO:0007669"/>
    <property type="project" value="InterPro"/>
</dbReference>
<dbReference type="PANTHER" id="PTHR33021">
    <property type="entry name" value="BLUE COPPER PROTEIN"/>
    <property type="match status" value="1"/>
</dbReference>
<keyword evidence="8" id="KW-1185">Reference proteome</keyword>
<dbReference type="AlphaFoldDB" id="A0AAD4S979"/>
<evidence type="ECO:0000313" key="8">
    <source>
        <dbReference type="Proteomes" id="UP001202328"/>
    </source>
</evidence>
<gene>
    <name evidence="7" type="ORF">MKW98_019413</name>
</gene>
<dbReference type="EMBL" id="JAJJMB010012638">
    <property type="protein sequence ID" value="KAI3874840.1"/>
    <property type="molecule type" value="Genomic_DNA"/>
</dbReference>
<evidence type="ECO:0000256" key="5">
    <source>
        <dbReference type="SAM" id="SignalP"/>
    </source>
</evidence>
<evidence type="ECO:0000256" key="4">
    <source>
        <dbReference type="SAM" id="MobiDB-lite"/>
    </source>
</evidence>
<keyword evidence="2" id="KW-0186">Copper</keyword>
<evidence type="ECO:0000256" key="1">
    <source>
        <dbReference type="ARBA" id="ARBA00022723"/>
    </source>
</evidence>
<proteinExistence type="predicted"/>
<dbReference type="GO" id="GO:0046872">
    <property type="term" value="F:metal ion binding"/>
    <property type="evidence" value="ECO:0007669"/>
    <property type="project" value="UniProtKB-KW"/>
</dbReference>
<sequence length="174" mass="19206">MAMGLIEKGLVMIFLCTAFHVSTILGNVYKVGDDAGWTSVGNFDYHTWSSSKTFDVGDIIYFEYTPGDHNVIEVNHTDYRTCNQSRPVVTYTSGNDSITIKQRGHYYFICGIPGHCEEGQKVDIRVYPDSSTQPSKAAPSAPAPSKSNRVSTLSFMALLGKLSTVVVIFHGFTY</sequence>
<keyword evidence="3" id="KW-0325">Glycoprotein</keyword>
<evidence type="ECO:0000259" key="6">
    <source>
        <dbReference type="PROSITE" id="PS51485"/>
    </source>
</evidence>
<keyword evidence="1" id="KW-0479">Metal-binding</keyword>
<evidence type="ECO:0000256" key="2">
    <source>
        <dbReference type="ARBA" id="ARBA00023008"/>
    </source>
</evidence>
<dbReference type="CDD" id="cd04216">
    <property type="entry name" value="Phytocyanin"/>
    <property type="match status" value="1"/>
</dbReference>
<feature type="region of interest" description="Disordered" evidence="4">
    <location>
        <begin position="129"/>
        <end position="148"/>
    </location>
</feature>
<comment type="caution">
    <text evidence="7">The sequence shown here is derived from an EMBL/GenBank/DDBJ whole genome shotgun (WGS) entry which is preliminary data.</text>
</comment>
<evidence type="ECO:0000313" key="7">
    <source>
        <dbReference type="EMBL" id="KAI3874840.1"/>
    </source>
</evidence>
<dbReference type="InterPro" id="IPR008972">
    <property type="entry name" value="Cupredoxin"/>
</dbReference>
<feature type="chain" id="PRO_5042165678" description="Phytocyanin domain-containing protein" evidence="5">
    <location>
        <begin position="27"/>
        <end position="174"/>
    </location>
</feature>
<dbReference type="GO" id="GO:0005886">
    <property type="term" value="C:plasma membrane"/>
    <property type="evidence" value="ECO:0007669"/>
    <property type="project" value="TreeGrafter"/>
</dbReference>
<protein>
    <recommendedName>
        <fullName evidence="6">Phytocyanin domain-containing protein</fullName>
    </recommendedName>
</protein>
<dbReference type="PROSITE" id="PS00196">
    <property type="entry name" value="COPPER_BLUE"/>
    <property type="match status" value="1"/>
</dbReference>
<name>A0AAD4S979_9MAGN</name>
<dbReference type="InterPro" id="IPR028871">
    <property type="entry name" value="BlueCu_1_BS"/>
</dbReference>
<dbReference type="InterPro" id="IPR003245">
    <property type="entry name" value="Phytocyanin_dom"/>
</dbReference>
<feature type="compositionally biased region" description="Low complexity" evidence="4">
    <location>
        <begin position="134"/>
        <end position="147"/>
    </location>
</feature>